<feature type="compositionally biased region" description="Low complexity" evidence="2">
    <location>
        <begin position="83"/>
        <end position="121"/>
    </location>
</feature>
<dbReference type="GeneID" id="37028369"/>
<comment type="similarity">
    <text evidence="1">Belongs to the MIX23 family.</text>
</comment>
<dbReference type="RefSeq" id="XP_025361194.1">
    <property type="nucleotide sequence ID" value="XM_025506546.1"/>
</dbReference>
<dbReference type="PANTHER" id="PTHR31905">
    <property type="entry name" value="COILED-COIL DOMAIN-CONTAINING PROTEIN 58"/>
    <property type="match status" value="1"/>
</dbReference>
<organism evidence="3 4">
    <name type="scientific">Jaminaea rosea</name>
    <dbReference type="NCBI Taxonomy" id="1569628"/>
    <lineage>
        <taxon>Eukaryota</taxon>
        <taxon>Fungi</taxon>
        <taxon>Dikarya</taxon>
        <taxon>Basidiomycota</taxon>
        <taxon>Ustilaginomycotina</taxon>
        <taxon>Exobasidiomycetes</taxon>
        <taxon>Microstromatales</taxon>
        <taxon>Microstromatales incertae sedis</taxon>
        <taxon>Jaminaea</taxon>
    </lineage>
</organism>
<feature type="region of interest" description="Disordered" evidence="2">
    <location>
        <begin position="1"/>
        <end position="49"/>
    </location>
</feature>
<dbReference type="GO" id="GO:0005758">
    <property type="term" value="C:mitochondrial intermembrane space"/>
    <property type="evidence" value="ECO:0007669"/>
    <property type="project" value="InterPro"/>
</dbReference>
<dbReference type="STRING" id="1569628.A0A316UMQ9"/>
<accession>A0A316UMQ9</accession>
<sequence length="287" mass="31658">MSWYSPRMSVSSSSSAHTLDAQQTPAAPQQPIAPRQPVPQTPESVKDLGPEVCYDVGAFRELMRQYRQLDDGVTTRLNRALARSRSSGLTHSPSLLYDPHSSSSPYLSPSNDKAQAQASQPPARPSDLGTSTYGSLPPAACLELWRELTGYWRGRQEVIRFCTATVDANADLQRVREAAEDVQRQRREADDSSLLDADAARVAGSSQSAGGRRLQVSSSPTEPPSRSRAETSEEALRRMLHNEETVDSIVRQRSLQAFKARCNLFRLPEGASGEEREFWNNGGTARR</sequence>
<dbReference type="Pfam" id="PF09774">
    <property type="entry name" value="MIX23"/>
    <property type="match status" value="1"/>
</dbReference>
<proteinExistence type="inferred from homology"/>
<dbReference type="AlphaFoldDB" id="A0A316UMQ9"/>
<protein>
    <submittedName>
        <fullName evidence="3">Uncharacterized protein</fullName>
    </submittedName>
</protein>
<feature type="region of interest" description="Disordered" evidence="2">
    <location>
        <begin position="83"/>
        <end position="132"/>
    </location>
</feature>
<evidence type="ECO:0000313" key="3">
    <source>
        <dbReference type="EMBL" id="PWN26582.1"/>
    </source>
</evidence>
<keyword evidence="4" id="KW-1185">Reference proteome</keyword>
<dbReference type="PANTHER" id="PTHR31905:SF2">
    <property type="entry name" value="PROTEIN MIX23"/>
    <property type="match status" value="1"/>
</dbReference>
<reference evidence="3 4" key="1">
    <citation type="journal article" date="2018" name="Mol. Biol. Evol.">
        <title>Broad Genomic Sampling Reveals a Smut Pathogenic Ancestry of the Fungal Clade Ustilaginomycotina.</title>
        <authorList>
            <person name="Kijpornyongpan T."/>
            <person name="Mondo S.J."/>
            <person name="Barry K."/>
            <person name="Sandor L."/>
            <person name="Lee J."/>
            <person name="Lipzen A."/>
            <person name="Pangilinan J."/>
            <person name="LaButti K."/>
            <person name="Hainaut M."/>
            <person name="Henrissat B."/>
            <person name="Grigoriev I.V."/>
            <person name="Spatafora J.W."/>
            <person name="Aime M.C."/>
        </authorList>
    </citation>
    <scope>NUCLEOTIDE SEQUENCE [LARGE SCALE GENOMIC DNA]</scope>
    <source>
        <strain evidence="3 4">MCA 5214</strain>
    </source>
</reference>
<evidence type="ECO:0000256" key="1">
    <source>
        <dbReference type="ARBA" id="ARBA00024204"/>
    </source>
</evidence>
<dbReference type="InterPro" id="IPR019171">
    <property type="entry name" value="MIX23"/>
</dbReference>
<evidence type="ECO:0000256" key="2">
    <source>
        <dbReference type="SAM" id="MobiDB-lite"/>
    </source>
</evidence>
<feature type="region of interest" description="Disordered" evidence="2">
    <location>
        <begin position="180"/>
        <end position="233"/>
    </location>
</feature>
<dbReference type="Proteomes" id="UP000245884">
    <property type="component" value="Unassembled WGS sequence"/>
</dbReference>
<dbReference type="OrthoDB" id="5593818at2759"/>
<dbReference type="EMBL" id="KZ819671">
    <property type="protein sequence ID" value="PWN26582.1"/>
    <property type="molecule type" value="Genomic_DNA"/>
</dbReference>
<feature type="compositionally biased region" description="Basic and acidic residues" evidence="2">
    <location>
        <begin position="180"/>
        <end position="190"/>
    </location>
</feature>
<gene>
    <name evidence="3" type="ORF">BDZ90DRAFT_233186</name>
</gene>
<name>A0A316UMQ9_9BASI</name>
<evidence type="ECO:0000313" key="4">
    <source>
        <dbReference type="Proteomes" id="UP000245884"/>
    </source>
</evidence>
<feature type="compositionally biased region" description="Low complexity" evidence="2">
    <location>
        <begin position="1"/>
        <end position="33"/>
    </location>
</feature>